<gene>
    <name evidence="1" type="primary">rsmJ</name>
    <name evidence="2" type="ORF">CHUV0807_0154</name>
</gene>
<dbReference type="InterPro" id="IPR007536">
    <property type="entry name" value="16SrRNA_methylTrfase_J"/>
</dbReference>
<feature type="binding site" evidence="1">
    <location>
        <begin position="103"/>
        <end position="104"/>
    </location>
    <ligand>
        <name>S-adenosyl-L-methionine</name>
        <dbReference type="ChEBI" id="CHEBI:59789"/>
    </ligand>
</feature>
<comment type="caution">
    <text evidence="1">Lacks conserved residue(s) required for the propagation of feature annotation.</text>
</comment>
<dbReference type="InterPro" id="IPR029063">
    <property type="entry name" value="SAM-dependent_MTases_sf"/>
</dbReference>
<organism evidence="2 3">
    <name type="scientific">Cardiobacterium hominis</name>
    <dbReference type="NCBI Taxonomy" id="2718"/>
    <lineage>
        <taxon>Bacteria</taxon>
        <taxon>Pseudomonadati</taxon>
        <taxon>Pseudomonadota</taxon>
        <taxon>Gammaproteobacteria</taxon>
        <taxon>Cardiobacteriales</taxon>
        <taxon>Cardiobacteriaceae</taxon>
        <taxon>Cardiobacterium</taxon>
    </lineage>
</organism>
<evidence type="ECO:0000313" key="3">
    <source>
        <dbReference type="Proteomes" id="UP000190837"/>
    </source>
</evidence>
<keyword evidence="1 2" id="KW-0808">Transferase</keyword>
<keyword evidence="1 2" id="KW-0489">Methyltransferase</keyword>
<evidence type="ECO:0000313" key="2">
    <source>
        <dbReference type="EMBL" id="SAM57101.1"/>
    </source>
</evidence>
<evidence type="ECO:0000256" key="1">
    <source>
        <dbReference type="HAMAP-Rule" id="MF_01523"/>
    </source>
</evidence>
<proteinExistence type="inferred from homology"/>
<dbReference type="PANTHER" id="PTHR36112:SF1">
    <property type="entry name" value="RIBOSOMAL RNA SMALL SUBUNIT METHYLTRANSFERASE J"/>
    <property type="match status" value="1"/>
</dbReference>
<comment type="catalytic activity">
    <reaction evidence="1">
        <text>guanosine(1516) in 16S rRNA + S-adenosyl-L-methionine = N(2)-methylguanosine(1516) in 16S rRNA + S-adenosyl-L-homocysteine + H(+)</text>
        <dbReference type="Rhea" id="RHEA:43220"/>
        <dbReference type="Rhea" id="RHEA-COMP:10412"/>
        <dbReference type="Rhea" id="RHEA-COMP:10413"/>
        <dbReference type="ChEBI" id="CHEBI:15378"/>
        <dbReference type="ChEBI" id="CHEBI:57856"/>
        <dbReference type="ChEBI" id="CHEBI:59789"/>
        <dbReference type="ChEBI" id="CHEBI:74269"/>
        <dbReference type="ChEBI" id="CHEBI:74481"/>
        <dbReference type="EC" id="2.1.1.242"/>
    </reaction>
</comment>
<dbReference type="Gene3D" id="3.40.50.150">
    <property type="entry name" value="Vaccinia Virus protein VP39"/>
    <property type="match status" value="1"/>
</dbReference>
<protein>
    <recommendedName>
        <fullName evidence="1">Ribosomal RNA small subunit methyltransferase J</fullName>
        <ecNumber evidence="1">2.1.1.242</ecNumber>
    </recommendedName>
    <alternativeName>
        <fullName evidence="1">16S rRNA m2G1516 methyltransferase</fullName>
    </alternativeName>
    <alternativeName>
        <fullName evidence="1">rRNA (guanine-N(2)-)-methyltransferase</fullName>
    </alternativeName>
</protein>
<keyword evidence="1" id="KW-0963">Cytoplasm</keyword>
<feature type="binding site" evidence="1">
    <location>
        <position position="154"/>
    </location>
    <ligand>
        <name>S-adenosyl-L-methionine</name>
        <dbReference type="ChEBI" id="CHEBI:59789"/>
    </ligand>
</feature>
<comment type="subcellular location">
    <subcellularLocation>
        <location evidence="1">Cytoplasm</location>
    </subcellularLocation>
</comment>
<dbReference type="SUPFAM" id="SSF53335">
    <property type="entry name" value="S-adenosyl-L-methionine-dependent methyltransferases"/>
    <property type="match status" value="1"/>
</dbReference>
<dbReference type="RefSeq" id="WP_079538879.1">
    <property type="nucleotide sequence ID" value="NZ_FKLO01000012.1"/>
</dbReference>
<comment type="function">
    <text evidence="1">Specifically methylates the guanosine in position 1516 of 16S rRNA.</text>
</comment>
<dbReference type="GO" id="GO:0008990">
    <property type="term" value="F:rRNA (guanine-N2-)-methyltransferase activity"/>
    <property type="evidence" value="ECO:0007669"/>
    <property type="project" value="UniProtKB-UniRule"/>
</dbReference>
<dbReference type="EMBL" id="FKLO01000012">
    <property type="protein sequence ID" value="SAM57101.1"/>
    <property type="molecule type" value="Genomic_DNA"/>
</dbReference>
<dbReference type="AlphaFoldDB" id="A0A1C3H1X6"/>
<dbReference type="HAMAP" id="MF_01523">
    <property type="entry name" value="16SrRNA_methyltr_J"/>
    <property type="match status" value="1"/>
</dbReference>
<dbReference type="Pfam" id="PF04445">
    <property type="entry name" value="SAM_MT"/>
    <property type="match status" value="1"/>
</dbReference>
<name>A0A1C3H1X6_9GAMM</name>
<reference evidence="3" key="1">
    <citation type="submission" date="2016-04" db="EMBL/GenBank/DDBJ databases">
        <authorList>
            <person name="Tagini F."/>
        </authorList>
    </citation>
    <scope>NUCLEOTIDE SEQUENCE [LARGE SCALE GENOMIC DNA]</scope>
    <source>
        <strain evidence="3">CHUV0807</strain>
    </source>
</reference>
<keyword evidence="1" id="KW-0698">rRNA processing</keyword>
<dbReference type="PANTHER" id="PTHR36112">
    <property type="entry name" value="RIBOSOMAL RNA SMALL SUBUNIT METHYLTRANSFERASE J"/>
    <property type="match status" value="1"/>
</dbReference>
<dbReference type="Proteomes" id="UP000190837">
    <property type="component" value="Unassembled WGS sequence"/>
</dbReference>
<comment type="similarity">
    <text evidence="1">Belongs to the methyltransferase superfamily. RsmJ family.</text>
</comment>
<keyword evidence="1" id="KW-0949">S-adenosyl-L-methionine</keyword>
<dbReference type="EC" id="2.1.1.242" evidence="1"/>
<sequence length="237" mass="26074">MKLNLLGESPLPPPDAHCIARPEDADGDYYLHWRDERYHLCDRQNRHPPLTLDFADYLGRSGSETLPKTLRGLADAPIADATAGWGKDAWLLASRGFTLTLYERNPYLHTLLAAALAAAQENPRTAAIAARLTLNHADAAAALAPASFAAVYLDPMYPERRKSAKVKKHMQALQQLIGHHGDDATLLARARLAATRRVIVKRPQHAPPLADIAPHHAIDGPNTRYDVYLAPNTPDKN</sequence>
<accession>A0A1C3H1X6</accession>
<dbReference type="GO" id="GO:0005737">
    <property type="term" value="C:cytoplasm"/>
    <property type="evidence" value="ECO:0007669"/>
    <property type="project" value="UniProtKB-SubCell"/>
</dbReference>